<feature type="signal peptide" evidence="1">
    <location>
        <begin position="1"/>
        <end position="38"/>
    </location>
</feature>
<evidence type="ECO:0000313" key="2">
    <source>
        <dbReference type="EMBL" id="MBZ9611536.1"/>
    </source>
</evidence>
<organism evidence="2 3">
    <name type="scientific">Rheinheimera maricola</name>
    <dbReference type="NCBI Taxonomy" id="2793282"/>
    <lineage>
        <taxon>Bacteria</taxon>
        <taxon>Pseudomonadati</taxon>
        <taxon>Pseudomonadota</taxon>
        <taxon>Gammaproteobacteria</taxon>
        <taxon>Chromatiales</taxon>
        <taxon>Chromatiaceae</taxon>
        <taxon>Rheinheimera</taxon>
    </lineage>
</organism>
<protein>
    <submittedName>
        <fullName evidence="2">YfiR family protein</fullName>
    </submittedName>
</protein>
<feature type="chain" id="PRO_5046268898" evidence="1">
    <location>
        <begin position="39"/>
        <end position="198"/>
    </location>
</feature>
<comment type="caution">
    <text evidence="2">The sequence shown here is derived from an EMBL/GenBank/DDBJ whole genome shotgun (WGS) entry which is preliminary data.</text>
</comment>
<name>A0ABS7X7M6_9GAMM</name>
<accession>A0ABS7X7M6</accession>
<dbReference type="InterPro" id="IPR025293">
    <property type="entry name" value="YfiR/HmsC-like"/>
</dbReference>
<dbReference type="Pfam" id="PF13689">
    <property type="entry name" value="DUF4154"/>
    <property type="match status" value="1"/>
</dbReference>
<gene>
    <name evidence="2" type="ORF">I4W93_007990</name>
</gene>
<evidence type="ECO:0000256" key="1">
    <source>
        <dbReference type="SAM" id="SignalP"/>
    </source>
</evidence>
<reference evidence="2 3" key="1">
    <citation type="submission" date="2021-08" db="EMBL/GenBank/DDBJ databases">
        <title>Rheinheimera aquimaris sp. nov., isolated from seawater of the East Sea in Korea.</title>
        <authorList>
            <person name="Kim K.H."/>
            <person name="Wenting R."/>
            <person name="Kim K.R."/>
            <person name="Jeon C.O."/>
        </authorList>
    </citation>
    <scope>NUCLEOTIDE SEQUENCE [LARGE SCALE GENOMIC DNA]</scope>
    <source>
        <strain evidence="2 3">MA-13</strain>
    </source>
</reference>
<evidence type="ECO:0000313" key="3">
    <source>
        <dbReference type="Proteomes" id="UP000663814"/>
    </source>
</evidence>
<dbReference type="Proteomes" id="UP000663814">
    <property type="component" value="Unassembled WGS sequence"/>
</dbReference>
<proteinExistence type="predicted"/>
<dbReference type="EMBL" id="JAERPS020000002">
    <property type="protein sequence ID" value="MBZ9611536.1"/>
    <property type="molecule type" value="Genomic_DNA"/>
</dbReference>
<keyword evidence="1" id="KW-0732">Signal</keyword>
<dbReference type="RefSeq" id="WP_205309704.1">
    <property type="nucleotide sequence ID" value="NZ_JAERPS020000002.1"/>
</dbReference>
<keyword evidence="3" id="KW-1185">Reference proteome</keyword>
<sequence>MASKPTTILIWPYKLLTLCQRSLMLCLAAIMLASPSHALSAQQPDAERFATLQAAYVFNIAKFFQWPADTLSQHFTLCLFGDAKLPLMQKLQQGTQSRVLHQLPVQVIHLSGQSLTAAPVDCHILYLVQAPNEQQLQQLQQYGDRVLKITAPNVSSDDLALIELALEQNRLVLYLNAAALSRSELKASPSFLSVAKQR</sequence>